<dbReference type="PRINTS" id="PR00371">
    <property type="entry name" value="FPNCR"/>
</dbReference>
<dbReference type="InterPro" id="IPR001433">
    <property type="entry name" value="OxRdtase_FAD/NAD-bd"/>
</dbReference>
<name>I7M0C5_TETTS</name>
<evidence type="ECO:0000256" key="4">
    <source>
        <dbReference type="ARBA" id="ARBA00022643"/>
    </source>
</evidence>
<dbReference type="GO" id="GO:0003958">
    <property type="term" value="F:NADPH-hemoprotein reductase activity"/>
    <property type="evidence" value="ECO:0007669"/>
    <property type="project" value="UniProtKB-EC"/>
</dbReference>
<protein>
    <recommendedName>
        <fullName evidence="8">NADPH--hemoprotein reductase</fullName>
        <ecNumber evidence="8">1.6.2.4</ecNumber>
    </recommendedName>
</protein>
<dbReference type="InterPro" id="IPR003097">
    <property type="entry name" value="CysJ-like_FAD-binding"/>
</dbReference>
<dbReference type="Pfam" id="PF00175">
    <property type="entry name" value="NAD_binding_1"/>
    <property type="match status" value="1"/>
</dbReference>
<dbReference type="InterPro" id="IPR039261">
    <property type="entry name" value="FNR_nucleotide-bd"/>
</dbReference>
<organism evidence="11 12">
    <name type="scientific">Tetrahymena thermophila (strain SB210)</name>
    <dbReference type="NCBI Taxonomy" id="312017"/>
    <lineage>
        <taxon>Eukaryota</taxon>
        <taxon>Sar</taxon>
        <taxon>Alveolata</taxon>
        <taxon>Ciliophora</taxon>
        <taxon>Intramacronucleata</taxon>
        <taxon>Oligohymenophorea</taxon>
        <taxon>Hymenostomatida</taxon>
        <taxon>Tetrahymenina</taxon>
        <taxon>Tetrahymenidae</taxon>
        <taxon>Tetrahymena</taxon>
    </lineage>
</organism>
<dbReference type="STRING" id="312017.I7M0C5"/>
<accession>I7M0C5</accession>
<reference evidence="12" key="1">
    <citation type="journal article" date="2006" name="PLoS Biol.">
        <title>Macronuclear genome sequence of the ciliate Tetrahymena thermophila, a model eukaryote.</title>
        <authorList>
            <person name="Eisen J.A."/>
            <person name="Coyne R.S."/>
            <person name="Wu M."/>
            <person name="Wu D."/>
            <person name="Thiagarajan M."/>
            <person name="Wortman J.R."/>
            <person name="Badger J.H."/>
            <person name="Ren Q."/>
            <person name="Amedeo P."/>
            <person name="Jones K.M."/>
            <person name="Tallon L.J."/>
            <person name="Delcher A.L."/>
            <person name="Salzberg S.L."/>
            <person name="Silva J.C."/>
            <person name="Haas B.J."/>
            <person name="Majoros W.H."/>
            <person name="Farzad M."/>
            <person name="Carlton J.M."/>
            <person name="Smith R.K. Jr."/>
            <person name="Garg J."/>
            <person name="Pearlman R.E."/>
            <person name="Karrer K.M."/>
            <person name="Sun L."/>
            <person name="Manning G."/>
            <person name="Elde N.C."/>
            <person name="Turkewitz A.P."/>
            <person name="Asai D.J."/>
            <person name="Wilkes D.E."/>
            <person name="Wang Y."/>
            <person name="Cai H."/>
            <person name="Collins K."/>
            <person name="Stewart B.A."/>
            <person name="Lee S.R."/>
            <person name="Wilamowska K."/>
            <person name="Weinberg Z."/>
            <person name="Ruzzo W.L."/>
            <person name="Wloga D."/>
            <person name="Gaertig J."/>
            <person name="Frankel J."/>
            <person name="Tsao C.-C."/>
            <person name="Gorovsky M.A."/>
            <person name="Keeling P.J."/>
            <person name="Waller R.F."/>
            <person name="Patron N.J."/>
            <person name="Cherry J.M."/>
            <person name="Stover N.A."/>
            <person name="Krieger C.J."/>
            <person name="del Toro C."/>
            <person name="Ryder H.F."/>
            <person name="Williamson S.C."/>
            <person name="Barbeau R.A."/>
            <person name="Hamilton E.P."/>
            <person name="Orias E."/>
        </authorList>
    </citation>
    <scope>NUCLEOTIDE SEQUENCE [LARGE SCALE GENOMIC DNA]</scope>
    <source>
        <strain evidence="12">SB210</strain>
    </source>
</reference>
<keyword evidence="5" id="KW-0274">FAD</keyword>
<dbReference type="GO" id="GO:0050660">
    <property type="term" value="F:flavin adenine dinucleotide binding"/>
    <property type="evidence" value="ECO:0007669"/>
    <property type="project" value="TreeGrafter"/>
</dbReference>
<dbReference type="SUPFAM" id="SSF52218">
    <property type="entry name" value="Flavoproteins"/>
    <property type="match status" value="1"/>
</dbReference>
<evidence type="ECO:0000256" key="1">
    <source>
        <dbReference type="ARBA" id="ARBA00001917"/>
    </source>
</evidence>
<dbReference type="PROSITE" id="PS50902">
    <property type="entry name" value="FLAVODOXIN_LIKE"/>
    <property type="match status" value="1"/>
</dbReference>
<keyword evidence="12" id="KW-1185">Reference proteome</keyword>
<dbReference type="EMBL" id="GG662853">
    <property type="protein sequence ID" value="EAR87314.2"/>
    <property type="molecule type" value="Genomic_DNA"/>
</dbReference>
<evidence type="ECO:0000313" key="11">
    <source>
        <dbReference type="EMBL" id="EAR87314.2"/>
    </source>
</evidence>
<dbReference type="Gene3D" id="1.20.990.10">
    <property type="entry name" value="NADPH-cytochrome p450 Reductase, Chain A, domain 3"/>
    <property type="match status" value="1"/>
</dbReference>
<dbReference type="GO" id="GO:0005829">
    <property type="term" value="C:cytosol"/>
    <property type="evidence" value="ECO:0007669"/>
    <property type="project" value="TreeGrafter"/>
</dbReference>
<keyword evidence="7" id="KW-0560">Oxidoreductase</keyword>
<evidence type="ECO:0000313" key="12">
    <source>
        <dbReference type="Proteomes" id="UP000009168"/>
    </source>
</evidence>
<gene>
    <name evidence="11" type="ORF">TTHERM_00058260</name>
</gene>
<dbReference type="Pfam" id="PF00258">
    <property type="entry name" value="Flavodoxin_1"/>
    <property type="match status" value="1"/>
</dbReference>
<keyword evidence="4" id="KW-0288">FMN</keyword>
<dbReference type="PANTHER" id="PTHR19384">
    <property type="entry name" value="NITRIC OXIDE SYNTHASE-RELATED"/>
    <property type="match status" value="1"/>
</dbReference>
<feature type="domain" description="FAD-binding FR-type" evidence="10">
    <location>
        <begin position="273"/>
        <end position="505"/>
    </location>
</feature>
<dbReference type="SUPFAM" id="SSF63380">
    <property type="entry name" value="Riboflavin synthase domain-like"/>
    <property type="match status" value="1"/>
</dbReference>
<feature type="domain" description="Flavodoxin-like" evidence="9">
    <location>
        <begin position="76"/>
        <end position="218"/>
    </location>
</feature>
<dbReference type="OMA" id="MTPTRIH"/>
<comment type="cofactor">
    <cofactor evidence="2">
        <name>FAD</name>
        <dbReference type="ChEBI" id="CHEBI:57692"/>
    </cofactor>
</comment>
<dbReference type="KEGG" id="tet:TTHERM_00058260"/>
<dbReference type="GO" id="GO:0010181">
    <property type="term" value="F:FMN binding"/>
    <property type="evidence" value="ECO:0007669"/>
    <property type="project" value="InterPro"/>
</dbReference>
<dbReference type="InterPro" id="IPR008254">
    <property type="entry name" value="Flavodoxin/NO_synth"/>
</dbReference>
<evidence type="ECO:0000256" key="6">
    <source>
        <dbReference type="ARBA" id="ARBA00022857"/>
    </source>
</evidence>
<keyword evidence="3" id="KW-0285">Flavoprotein</keyword>
<dbReference type="Pfam" id="PF00667">
    <property type="entry name" value="FAD_binding_1"/>
    <property type="match status" value="1"/>
</dbReference>
<evidence type="ECO:0000259" key="10">
    <source>
        <dbReference type="PROSITE" id="PS51384"/>
    </source>
</evidence>
<dbReference type="HOGENOM" id="CLU_001570_17_3_1"/>
<dbReference type="InterPro" id="IPR023173">
    <property type="entry name" value="NADPH_Cyt_P450_Rdtase_alpha"/>
</dbReference>
<dbReference type="SUPFAM" id="SSF52343">
    <property type="entry name" value="Ferredoxin reductase-like, C-terminal NADP-linked domain"/>
    <property type="match status" value="1"/>
</dbReference>
<dbReference type="Gene3D" id="3.40.50.360">
    <property type="match status" value="1"/>
</dbReference>
<evidence type="ECO:0000256" key="7">
    <source>
        <dbReference type="ARBA" id="ARBA00023002"/>
    </source>
</evidence>
<dbReference type="AlphaFoldDB" id="I7M0C5"/>
<dbReference type="InterPro" id="IPR001094">
    <property type="entry name" value="Flavdoxin-like"/>
</dbReference>
<keyword evidence="6" id="KW-0521">NADP</keyword>
<dbReference type="RefSeq" id="XP_001007559.2">
    <property type="nucleotide sequence ID" value="XM_001007559.3"/>
</dbReference>
<dbReference type="PROSITE" id="PS51384">
    <property type="entry name" value="FAD_FR"/>
    <property type="match status" value="1"/>
</dbReference>
<dbReference type="OrthoDB" id="1688044at2759"/>
<dbReference type="FunCoup" id="I7M0C5">
    <property type="interactions" value="400"/>
</dbReference>
<dbReference type="InterPro" id="IPR029039">
    <property type="entry name" value="Flavoprotein-like_sf"/>
</dbReference>
<evidence type="ECO:0000256" key="8">
    <source>
        <dbReference type="ARBA" id="ARBA00023797"/>
    </source>
</evidence>
<dbReference type="PANTHER" id="PTHR19384:SF17">
    <property type="entry name" value="NADPH--CYTOCHROME P450 REDUCTASE"/>
    <property type="match status" value="1"/>
</dbReference>
<dbReference type="PRINTS" id="PR00369">
    <property type="entry name" value="FLAVODOXIN"/>
</dbReference>
<dbReference type="Gene3D" id="3.40.50.80">
    <property type="entry name" value="Nucleotide-binding domain of ferredoxin-NADP reductase (FNR) module"/>
    <property type="match status" value="1"/>
</dbReference>
<dbReference type="CDD" id="cd06207">
    <property type="entry name" value="CyPoR_like"/>
    <property type="match status" value="1"/>
</dbReference>
<dbReference type="EC" id="1.6.2.4" evidence="8"/>
<evidence type="ECO:0000259" key="9">
    <source>
        <dbReference type="PROSITE" id="PS50902"/>
    </source>
</evidence>
<dbReference type="Proteomes" id="UP000009168">
    <property type="component" value="Unassembled WGS sequence"/>
</dbReference>
<dbReference type="eggNOG" id="KOG1158">
    <property type="taxonomic scope" value="Eukaryota"/>
</dbReference>
<proteinExistence type="predicted"/>
<dbReference type="GeneID" id="7835102"/>
<dbReference type="InterPro" id="IPR001709">
    <property type="entry name" value="Flavoprot_Pyr_Nucl_cyt_Rdtase"/>
</dbReference>
<dbReference type="SMR" id="I7M0C5"/>
<evidence type="ECO:0000256" key="2">
    <source>
        <dbReference type="ARBA" id="ARBA00001974"/>
    </source>
</evidence>
<dbReference type="InterPro" id="IPR017938">
    <property type="entry name" value="Riboflavin_synthase-like_b-brl"/>
</dbReference>
<evidence type="ECO:0000256" key="5">
    <source>
        <dbReference type="ARBA" id="ARBA00022827"/>
    </source>
</evidence>
<sequence>MLSYINNILEDRRINKRTLAFGISFVLAAFAITKSSLVQRLKDRIMGSKASCCQSSKVTEIPKIDDSVKVETRGTLNVVYGTTGGNSARLAANLIAEAKKHKYQPKLIHLGDFDATNFVNMDRAIFVISTYGVGGPTSDAQVFYDWISQQSDSKLFSHMKYTVFGLGNSTFENFAGFGVKIDSKLEELGAKRLYPLGKGDAAEDTTDQDFNKWKENLWNVLNEQFSIQETTLKELRKAEAGFQLKMVQGVNELDFDNYTFEEQKIESKLREYFNATNVPVKEIRELRQKPDESSCLHIDFDISSTGFKYDTAGNLGVYPENDYKSIQDFATLQGYSLDDVFVLEPSQERTKLPLPSPMKVSTFLSKFCDLFGPVNKTILQGLADLSGNQQFIADCEKWVSDSQGFEENIREKNHSIFSLSKQYKIRIPLLSLIKISNRIFPRFYTISSSNNSNPKDLHMCISISKVKDPSGTRNGQASSFFTALKSNYSGKRVRIFHQESTFKLPQDKEKPIIMVGPGAGLAPFRAFLQEKQFFEESKQNTQFGETVLYFGCRGKKVDYIYKSDLEDFEKSKVCNKLRLAFSRDGPNKVYVQDLMQEDLELIADLFLNKQGTIYVCGSKAVGESVKEFIINMYQEKEGMVPYLAYSKIAELESEKRIIMEVWG</sequence>
<dbReference type="InterPro" id="IPR017927">
    <property type="entry name" value="FAD-bd_FR_type"/>
</dbReference>
<evidence type="ECO:0000256" key="3">
    <source>
        <dbReference type="ARBA" id="ARBA00022630"/>
    </source>
</evidence>
<dbReference type="InParanoid" id="I7M0C5"/>
<dbReference type="Gene3D" id="2.40.30.10">
    <property type="entry name" value="Translation factors"/>
    <property type="match status" value="1"/>
</dbReference>
<comment type="cofactor">
    <cofactor evidence="1">
        <name>FMN</name>
        <dbReference type="ChEBI" id="CHEBI:58210"/>
    </cofactor>
</comment>